<proteinExistence type="predicted"/>
<feature type="region of interest" description="Disordered" evidence="2">
    <location>
        <begin position="299"/>
        <end position="365"/>
    </location>
</feature>
<organism evidence="4 5">
    <name type="scientific">Oikopleura dioica</name>
    <name type="common">Tunicate</name>
    <dbReference type="NCBI Taxonomy" id="34765"/>
    <lineage>
        <taxon>Eukaryota</taxon>
        <taxon>Metazoa</taxon>
        <taxon>Chordata</taxon>
        <taxon>Tunicata</taxon>
        <taxon>Appendicularia</taxon>
        <taxon>Copelata</taxon>
        <taxon>Oikopleuridae</taxon>
        <taxon>Oikopleura</taxon>
    </lineage>
</organism>
<dbReference type="Proteomes" id="UP001158576">
    <property type="component" value="Chromosome 2"/>
</dbReference>
<feature type="region of interest" description="Disordered" evidence="2">
    <location>
        <begin position="496"/>
        <end position="516"/>
    </location>
</feature>
<dbReference type="Pfam" id="PF00169">
    <property type="entry name" value="PH"/>
    <property type="match status" value="2"/>
</dbReference>
<feature type="compositionally biased region" description="Low complexity" evidence="2">
    <location>
        <begin position="497"/>
        <end position="506"/>
    </location>
</feature>
<evidence type="ECO:0000259" key="3">
    <source>
        <dbReference type="PROSITE" id="PS50003"/>
    </source>
</evidence>
<evidence type="ECO:0000313" key="5">
    <source>
        <dbReference type="Proteomes" id="UP001158576"/>
    </source>
</evidence>
<feature type="domain" description="PH" evidence="3">
    <location>
        <begin position="397"/>
        <end position="493"/>
    </location>
</feature>
<dbReference type="InterPro" id="IPR011993">
    <property type="entry name" value="PH-like_dom_sf"/>
</dbReference>
<feature type="region of interest" description="Disordered" evidence="2">
    <location>
        <begin position="560"/>
        <end position="621"/>
    </location>
</feature>
<feature type="compositionally biased region" description="Polar residues" evidence="2">
    <location>
        <begin position="560"/>
        <end position="574"/>
    </location>
</feature>
<gene>
    <name evidence="4" type="ORF">OKIOD_LOCUS15519</name>
</gene>
<feature type="coiled-coil region" evidence="1">
    <location>
        <begin position="191"/>
        <end position="218"/>
    </location>
</feature>
<feature type="region of interest" description="Disordered" evidence="2">
    <location>
        <begin position="240"/>
        <end position="286"/>
    </location>
</feature>
<name>A0ABN7TB25_OIKDI</name>
<feature type="compositionally biased region" description="Polar residues" evidence="2">
    <location>
        <begin position="598"/>
        <end position="612"/>
    </location>
</feature>
<dbReference type="PROSITE" id="PS50003">
    <property type="entry name" value="PH_DOMAIN"/>
    <property type="match status" value="2"/>
</dbReference>
<dbReference type="SMART" id="SM00233">
    <property type="entry name" value="PH"/>
    <property type="match status" value="2"/>
</dbReference>
<feature type="compositionally biased region" description="Basic and acidic residues" evidence="2">
    <location>
        <begin position="301"/>
        <end position="312"/>
    </location>
</feature>
<sequence length="621" mass="68641">MIKSLARRRLSVPVVSIAEEPGIGKRDSYLRRGSIPNPEPIPEHDMTHSACLPSFGTSNCRQFAENIFDKSKCKNCMKPREDHVGLASAVVRAKPVHYGWLGLAPPGWSVGAGRRWQRRFFILFDLGTLSWALDDNAGTEPAGSIDLNKPFSVEKAENLTQLPNTICITSKDDGSQILVRSDNSEEFIFWFKSMQKMIADCEEKAKEDKRKKKMLANRRRHHTVSVTATNSALAEARTSFNRERRHQTMTNSSGGLTKRERPTSLATTIPVQSSAPPTPTGSGLTPALCRLVSPQALPILENDKPTSPDHKSTSPTGLTPSASSRAEVDRLGRKDRRIQSSRIAESYNRPYTSSTSTSSYSGRSASVDRRVNYGAEARARTASSDAASPLKASWLSLVNASGFAEAASQVDTSSSNRMWFTLLPSRLIAYASPSSSSVLFELELRKATVKSYDGEKNKYACFIVSSAEKALTIGALTEKIRRNWIETLEDAINAKGSRSSSISSSSDQPGADITNLPPKSATTEFFSRQFLIHDIFLFSGDQRAELVRLFRPKPSASSLFRNYTDRSSTTPRSRQANEYDGTRSYRSASAKSDLPRFSTAQKKTQSRSTRSWRSVKDSRSF</sequence>
<dbReference type="InterPro" id="IPR052223">
    <property type="entry name" value="Actin_Cytoskeleton_Reg"/>
</dbReference>
<feature type="domain" description="PH" evidence="3">
    <location>
        <begin position="94"/>
        <end position="199"/>
    </location>
</feature>
<feature type="compositionally biased region" description="Polar residues" evidence="2">
    <location>
        <begin position="313"/>
        <end position="324"/>
    </location>
</feature>
<feature type="compositionally biased region" description="Polar residues" evidence="2">
    <location>
        <begin position="264"/>
        <end position="283"/>
    </location>
</feature>
<reference evidence="4 5" key="1">
    <citation type="submission" date="2021-04" db="EMBL/GenBank/DDBJ databases">
        <authorList>
            <person name="Bliznina A."/>
        </authorList>
    </citation>
    <scope>NUCLEOTIDE SEQUENCE [LARGE SCALE GENOMIC DNA]</scope>
</reference>
<keyword evidence="1" id="KW-0175">Coiled coil</keyword>
<keyword evidence="5" id="KW-1185">Reference proteome</keyword>
<evidence type="ECO:0000313" key="4">
    <source>
        <dbReference type="EMBL" id="CAG5112550.1"/>
    </source>
</evidence>
<dbReference type="Gene3D" id="2.30.29.30">
    <property type="entry name" value="Pleckstrin-homology domain (PH domain)/Phosphotyrosine-binding domain (PTB)"/>
    <property type="match status" value="2"/>
</dbReference>
<evidence type="ECO:0000256" key="1">
    <source>
        <dbReference type="SAM" id="Coils"/>
    </source>
</evidence>
<protein>
    <submittedName>
        <fullName evidence="4">Oidioi.mRNA.OKI2018_I69.chr2.g6754.t2.cds</fullName>
    </submittedName>
</protein>
<evidence type="ECO:0000256" key="2">
    <source>
        <dbReference type="SAM" id="MobiDB-lite"/>
    </source>
</evidence>
<accession>A0ABN7TB25</accession>
<dbReference type="EMBL" id="OU015567">
    <property type="protein sequence ID" value="CAG5112550.1"/>
    <property type="molecule type" value="Genomic_DNA"/>
</dbReference>
<dbReference type="InterPro" id="IPR001849">
    <property type="entry name" value="PH_domain"/>
</dbReference>
<feature type="compositionally biased region" description="Low complexity" evidence="2">
    <location>
        <begin position="346"/>
        <end position="365"/>
    </location>
</feature>
<dbReference type="SUPFAM" id="SSF50729">
    <property type="entry name" value="PH domain-like"/>
    <property type="match status" value="2"/>
</dbReference>
<dbReference type="PANTHER" id="PTHR17271">
    <property type="entry name" value="PLECKSTRIN HOMOLOGY PH DOMAIN-CONTAINING PROTEIN"/>
    <property type="match status" value="1"/>
</dbReference>
<dbReference type="PANTHER" id="PTHR17271:SF1">
    <property type="entry name" value="PROTEIN OUTSPREAD"/>
    <property type="match status" value="1"/>
</dbReference>